<evidence type="ECO:0000313" key="4">
    <source>
        <dbReference type="Proteomes" id="UP000813463"/>
    </source>
</evidence>
<dbReference type="PANTHER" id="PTHR46506">
    <property type="entry name" value="OS05G0143600 PROTEIN"/>
    <property type="match status" value="1"/>
</dbReference>
<protein>
    <submittedName>
        <fullName evidence="5">Mannose/glucose-specific lectin-like</fullName>
    </submittedName>
</protein>
<feature type="domain" description="Jacalin-type lectin" evidence="3">
    <location>
        <begin position="47"/>
        <end position="199"/>
    </location>
</feature>
<dbReference type="InterPro" id="IPR001229">
    <property type="entry name" value="Jacalin-like_lectin_dom"/>
</dbReference>
<dbReference type="KEGG" id="soe:110788843"/>
<reference evidence="5" key="2">
    <citation type="submission" date="2025-08" db="UniProtKB">
        <authorList>
            <consortium name="RefSeq"/>
        </authorList>
    </citation>
    <scope>IDENTIFICATION</scope>
    <source>
        <tissue evidence="5">Leaf</tissue>
    </source>
</reference>
<evidence type="ECO:0000256" key="2">
    <source>
        <dbReference type="ARBA" id="ARBA00022734"/>
    </source>
</evidence>
<evidence type="ECO:0000259" key="3">
    <source>
        <dbReference type="PROSITE" id="PS51752"/>
    </source>
</evidence>
<comment type="similarity">
    <text evidence="1">Belongs to the jacalin lectin family.</text>
</comment>
<evidence type="ECO:0000313" key="5">
    <source>
        <dbReference type="RefSeq" id="XP_021849170.2"/>
    </source>
</evidence>
<evidence type="ECO:0000256" key="1">
    <source>
        <dbReference type="ARBA" id="ARBA00006568"/>
    </source>
</evidence>
<organism evidence="4 5">
    <name type="scientific">Spinacia oleracea</name>
    <name type="common">Spinach</name>
    <dbReference type="NCBI Taxonomy" id="3562"/>
    <lineage>
        <taxon>Eukaryota</taxon>
        <taxon>Viridiplantae</taxon>
        <taxon>Streptophyta</taxon>
        <taxon>Embryophyta</taxon>
        <taxon>Tracheophyta</taxon>
        <taxon>Spermatophyta</taxon>
        <taxon>Magnoliopsida</taxon>
        <taxon>eudicotyledons</taxon>
        <taxon>Gunneridae</taxon>
        <taxon>Pentapetalae</taxon>
        <taxon>Caryophyllales</taxon>
        <taxon>Chenopodiaceae</taxon>
        <taxon>Chenopodioideae</taxon>
        <taxon>Anserineae</taxon>
        <taxon>Spinacia</taxon>
    </lineage>
</organism>
<reference evidence="4" key="1">
    <citation type="journal article" date="2021" name="Nat. Commun.">
        <title>Genomic analyses provide insights into spinach domestication and the genetic basis of agronomic traits.</title>
        <authorList>
            <person name="Cai X."/>
            <person name="Sun X."/>
            <person name="Xu C."/>
            <person name="Sun H."/>
            <person name="Wang X."/>
            <person name="Ge C."/>
            <person name="Zhang Z."/>
            <person name="Wang Q."/>
            <person name="Fei Z."/>
            <person name="Jiao C."/>
            <person name="Wang Q."/>
        </authorList>
    </citation>
    <scope>NUCLEOTIDE SEQUENCE [LARGE SCALE GENOMIC DNA]</scope>
    <source>
        <strain evidence="4">cv. Varoflay</strain>
    </source>
</reference>
<gene>
    <name evidence="5" type="primary">LOC110788843</name>
</gene>
<dbReference type="Pfam" id="PF01419">
    <property type="entry name" value="Jacalin"/>
    <property type="match status" value="1"/>
</dbReference>
<dbReference type="Proteomes" id="UP000813463">
    <property type="component" value="Chromosome 6"/>
</dbReference>
<keyword evidence="4" id="KW-1185">Reference proteome</keyword>
<sequence length="205" mass="22921">MCINRHPPQPTTSLRTYYYYLLSNFRVHQSTSLSNKMAQQVAQKHMVEQYGPYGSQCPENYSFKLQEGESIKEVIVRYGYIVDAIGFVVAKPCGGTYTKMFGGNDCRAKESRIVLKCGEKITKISGVYGNYKYQDNQCTIASIKFHTNLCPPGYGPYGQVDGVECPRTFTSPCSLDGPIVGVFGRHNNYLESVGIFVQKKDCPCA</sequence>
<accession>A0A9R0IIC1</accession>
<dbReference type="PROSITE" id="PS51752">
    <property type="entry name" value="JACALIN_LECTIN"/>
    <property type="match status" value="1"/>
</dbReference>
<name>A0A9R0IIC1_SPIOL</name>
<dbReference type="GeneID" id="110788843"/>
<dbReference type="RefSeq" id="XP_021849170.2">
    <property type="nucleotide sequence ID" value="XM_021993478.2"/>
</dbReference>
<dbReference type="AlphaFoldDB" id="A0A9R0IIC1"/>
<keyword evidence="2" id="KW-0430">Lectin</keyword>
<dbReference type="SUPFAM" id="SSF51101">
    <property type="entry name" value="Mannose-binding lectins"/>
    <property type="match status" value="1"/>
</dbReference>
<proteinExistence type="inferred from homology"/>
<dbReference type="Gene3D" id="2.100.10.30">
    <property type="entry name" value="Jacalin-like lectin domain"/>
    <property type="match status" value="1"/>
</dbReference>
<dbReference type="GO" id="GO:0030246">
    <property type="term" value="F:carbohydrate binding"/>
    <property type="evidence" value="ECO:0007669"/>
    <property type="project" value="UniProtKB-KW"/>
</dbReference>
<dbReference type="InterPro" id="IPR036404">
    <property type="entry name" value="Jacalin-like_lectin_dom_sf"/>
</dbReference>